<name>A0ABT8S8V1_9BURK</name>
<sequence>MKSNKSRWHGVFTLFAIVIIAYIDRINISILIADRDFLSHMGIVASDRAAQGLLATAFMIGYGSAAFFLTPFCEALFGVRRSLIYGLLLWGSVTLATPFFDSYGALLLSRVFLGLSEGPLFALASSYIKSYYDAQENGKPNAILNTGTGIGLALGYPLISALVVGIHWQASFVVLGLVNILIGIPLVLAFISMPVAPDGAPAKPTFTQACAKVPTMIHGALQTRNILLMAAIATMTLAYLWGSGSWLPSYLKEARGFSFSEMGPLASLPQWASVVSILLSGVLLDRIERRNVPMLFSASALLVALSIYLAINAEDRLVAVGFLTAANFFWGLSYPGVLALIQYFSKPEYTASSCGVALGCAGLVSGLMPLLMGWAIALASEGGDAKAGFFVGFALLIGTQVVIVACSAVIWLRERTFFQAAAIRA</sequence>
<dbReference type="InterPro" id="IPR036259">
    <property type="entry name" value="MFS_trans_sf"/>
</dbReference>
<feature type="transmembrane region" description="Helical" evidence="5">
    <location>
        <begin position="12"/>
        <end position="32"/>
    </location>
</feature>
<feature type="transmembrane region" description="Helical" evidence="5">
    <location>
        <begin position="174"/>
        <end position="196"/>
    </location>
</feature>
<feature type="transmembrane region" description="Helical" evidence="5">
    <location>
        <begin position="226"/>
        <end position="248"/>
    </location>
</feature>
<evidence type="ECO:0000313" key="8">
    <source>
        <dbReference type="Proteomes" id="UP001169027"/>
    </source>
</evidence>
<feature type="transmembrane region" description="Helical" evidence="5">
    <location>
        <begin position="389"/>
        <end position="412"/>
    </location>
</feature>
<evidence type="ECO:0000256" key="3">
    <source>
        <dbReference type="ARBA" id="ARBA00022989"/>
    </source>
</evidence>
<comment type="subcellular location">
    <subcellularLocation>
        <location evidence="1">Membrane</location>
        <topology evidence="1">Multi-pass membrane protein</topology>
    </subcellularLocation>
</comment>
<feature type="transmembrane region" description="Helical" evidence="5">
    <location>
        <begin position="356"/>
        <end position="377"/>
    </location>
</feature>
<organism evidence="7 8">
    <name type="scientific">Variovorax ginsengisoli</name>
    <dbReference type="NCBI Taxonomy" id="363844"/>
    <lineage>
        <taxon>Bacteria</taxon>
        <taxon>Pseudomonadati</taxon>
        <taxon>Pseudomonadota</taxon>
        <taxon>Betaproteobacteria</taxon>
        <taxon>Burkholderiales</taxon>
        <taxon>Comamonadaceae</taxon>
        <taxon>Variovorax</taxon>
    </lineage>
</organism>
<feature type="transmembrane region" description="Helical" evidence="5">
    <location>
        <begin position="52"/>
        <end position="70"/>
    </location>
</feature>
<feature type="domain" description="Major facilitator superfamily (MFS) profile" evidence="6">
    <location>
        <begin position="10"/>
        <end position="417"/>
    </location>
</feature>
<dbReference type="Proteomes" id="UP001169027">
    <property type="component" value="Unassembled WGS sequence"/>
</dbReference>
<comment type="caution">
    <text evidence="7">The sequence shown here is derived from an EMBL/GenBank/DDBJ whole genome shotgun (WGS) entry which is preliminary data.</text>
</comment>
<feature type="transmembrane region" description="Helical" evidence="5">
    <location>
        <begin position="82"/>
        <end position="100"/>
    </location>
</feature>
<evidence type="ECO:0000256" key="1">
    <source>
        <dbReference type="ARBA" id="ARBA00004141"/>
    </source>
</evidence>
<feature type="transmembrane region" description="Helical" evidence="5">
    <location>
        <begin position="268"/>
        <end position="285"/>
    </location>
</feature>
<dbReference type="InterPro" id="IPR020846">
    <property type="entry name" value="MFS_dom"/>
</dbReference>
<dbReference type="PANTHER" id="PTHR11662:SF399">
    <property type="entry name" value="FI19708P1-RELATED"/>
    <property type="match status" value="1"/>
</dbReference>
<keyword evidence="2 5" id="KW-0812">Transmembrane</keyword>
<keyword evidence="3 5" id="KW-1133">Transmembrane helix</keyword>
<evidence type="ECO:0000256" key="4">
    <source>
        <dbReference type="ARBA" id="ARBA00023136"/>
    </source>
</evidence>
<keyword evidence="4 5" id="KW-0472">Membrane</keyword>
<dbReference type="SUPFAM" id="SSF103473">
    <property type="entry name" value="MFS general substrate transporter"/>
    <property type="match status" value="1"/>
</dbReference>
<evidence type="ECO:0000256" key="5">
    <source>
        <dbReference type="SAM" id="Phobius"/>
    </source>
</evidence>
<keyword evidence="8" id="KW-1185">Reference proteome</keyword>
<protein>
    <submittedName>
        <fullName evidence="7">MFS transporter</fullName>
    </submittedName>
</protein>
<feature type="transmembrane region" description="Helical" evidence="5">
    <location>
        <begin position="292"/>
        <end position="311"/>
    </location>
</feature>
<dbReference type="PROSITE" id="PS50850">
    <property type="entry name" value="MFS"/>
    <property type="match status" value="1"/>
</dbReference>
<dbReference type="Gene3D" id="1.20.1250.20">
    <property type="entry name" value="MFS general substrate transporter like domains"/>
    <property type="match status" value="2"/>
</dbReference>
<dbReference type="RefSeq" id="WP_301810868.1">
    <property type="nucleotide sequence ID" value="NZ_JAUJZH010000010.1"/>
</dbReference>
<accession>A0ABT8S8V1</accession>
<evidence type="ECO:0000313" key="7">
    <source>
        <dbReference type="EMBL" id="MDO1533856.1"/>
    </source>
</evidence>
<dbReference type="InterPro" id="IPR011701">
    <property type="entry name" value="MFS"/>
</dbReference>
<dbReference type="EMBL" id="JAUKVY010000010">
    <property type="protein sequence ID" value="MDO1533856.1"/>
    <property type="molecule type" value="Genomic_DNA"/>
</dbReference>
<dbReference type="Pfam" id="PF07690">
    <property type="entry name" value="MFS_1"/>
    <property type="match status" value="1"/>
</dbReference>
<proteinExistence type="predicted"/>
<feature type="transmembrane region" description="Helical" evidence="5">
    <location>
        <begin position="106"/>
        <end position="128"/>
    </location>
</feature>
<gene>
    <name evidence="7" type="ORF">Q2T77_16315</name>
</gene>
<dbReference type="InterPro" id="IPR050382">
    <property type="entry name" value="MFS_Na/Anion_cotransporter"/>
</dbReference>
<reference evidence="7" key="1">
    <citation type="submission" date="2023-06" db="EMBL/GenBank/DDBJ databases">
        <authorList>
            <person name="Jiang Y."/>
            <person name="Liu Q."/>
        </authorList>
    </citation>
    <scope>NUCLEOTIDE SEQUENCE</scope>
    <source>
        <strain evidence="7">CGMCC 1.12090</strain>
    </source>
</reference>
<dbReference type="PANTHER" id="PTHR11662">
    <property type="entry name" value="SOLUTE CARRIER FAMILY 17"/>
    <property type="match status" value="1"/>
</dbReference>
<evidence type="ECO:0000259" key="6">
    <source>
        <dbReference type="PROSITE" id="PS50850"/>
    </source>
</evidence>
<feature type="transmembrane region" description="Helical" evidence="5">
    <location>
        <begin position="149"/>
        <end position="168"/>
    </location>
</feature>
<evidence type="ECO:0000256" key="2">
    <source>
        <dbReference type="ARBA" id="ARBA00022692"/>
    </source>
</evidence>
<feature type="transmembrane region" description="Helical" evidence="5">
    <location>
        <begin position="317"/>
        <end position="344"/>
    </location>
</feature>